<dbReference type="InterPro" id="IPR008271">
    <property type="entry name" value="Ser/Thr_kinase_AS"/>
</dbReference>
<dbReference type="Pfam" id="PF00069">
    <property type="entry name" value="Pkinase"/>
    <property type="match status" value="1"/>
</dbReference>
<feature type="domain" description="Protein kinase" evidence="1">
    <location>
        <begin position="1"/>
        <end position="179"/>
    </location>
</feature>
<dbReference type="Proteomes" id="UP001141327">
    <property type="component" value="Unassembled WGS sequence"/>
</dbReference>
<keyword evidence="3" id="KW-1185">Reference proteome</keyword>
<dbReference type="Gene3D" id="1.10.510.10">
    <property type="entry name" value="Transferase(Phosphotransferase) domain 1"/>
    <property type="match status" value="1"/>
</dbReference>
<keyword evidence="2" id="KW-0418">Kinase</keyword>
<dbReference type="SUPFAM" id="SSF56112">
    <property type="entry name" value="Protein kinase-like (PK-like)"/>
    <property type="match status" value="1"/>
</dbReference>
<dbReference type="PROSITE" id="PS00108">
    <property type="entry name" value="PROTEIN_KINASE_ST"/>
    <property type="match status" value="1"/>
</dbReference>
<sequence>MPELGDLPVRQVGFYFRQLCSALLAMDAQNLAHRDLKLENLFISSNFEMKVGNFGMAITLPPGRTDRTYCGSSEYMAPEVGHQPYTPRVDVWSAGVILYVMIMRRYPSTDKRFGMLRVDPTQRLTIQQVVQDPWVQSIPTYGQPGSEELAAESRRVMAAREAKRLGALNTPSPSALLFFRWELSPPVIMAMGITHLDRPSLYINAQGPRVSGAPVFMGEADVHVADYSELPLLPADACPTTYFLLKGPSVLEIQQRLGLAAGAPADGWRDGVLEATRTVSRPLGLLLRLYRSPKDRQVVQLLSSSSPSV</sequence>
<accession>A0ABQ8UEE4</accession>
<dbReference type="EMBL" id="JAPMOS010000043">
    <property type="protein sequence ID" value="KAJ4457634.1"/>
    <property type="molecule type" value="Genomic_DNA"/>
</dbReference>
<evidence type="ECO:0000259" key="1">
    <source>
        <dbReference type="PROSITE" id="PS50011"/>
    </source>
</evidence>
<dbReference type="GO" id="GO:0016301">
    <property type="term" value="F:kinase activity"/>
    <property type="evidence" value="ECO:0007669"/>
    <property type="project" value="UniProtKB-KW"/>
</dbReference>
<evidence type="ECO:0000313" key="2">
    <source>
        <dbReference type="EMBL" id="KAJ4457634.1"/>
    </source>
</evidence>
<protein>
    <submittedName>
        <fullName evidence="2">Carbon catabolite derepressing protein kinase</fullName>
    </submittedName>
</protein>
<comment type="caution">
    <text evidence="2">The sequence shown here is derived from an EMBL/GenBank/DDBJ whole genome shotgun (WGS) entry which is preliminary data.</text>
</comment>
<evidence type="ECO:0000313" key="3">
    <source>
        <dbReference type="Proteomes" id="UP001141327"/>
    </source>
</evidence>
<organism evidence="2 3">
    <name type="scientific">Paratrimastix pyriformis</name>
    <dbReference type="NCBI Taxonomy" id="342808"/>
    <lineage>
        <taxon>Eukaryota</taxon>
        <taxon>Metamonada</taxon>
        <taxon>Preaxostyla</taxon>
        <taxon>Paratrimastigidae</taxon>
        <taxon>Paratrimastix</taxon>
    </lineage>
</organism>
<dbReference type="PANTHER" id="PTHR24345">
    <property type="entry name" value="SERINE/THREONINE-PROTEIN KINASE PLK"/>
    <property type="match status" value="1"/>
</dbReference>
<name>A0ABQ8UEE4_9EUKA</name>
<gene>
    <name evidence="2" type="ORF">PAPYR_6890</name>
</gene>
<reference evidence="2" key="1">
    <citation type="journal article" date="2022" name="bioRxiv">
        <title>Genomics of Preaxostyla Flagellates Illuminates Evolutionary Transitions and the Path Towards Mitochondrial Loss.</title>
        <authorList>
            <person name="Novak L.V.F."/>
            <person name="Treitli S.C."/>
            <person name="Pyrih J."/>
            <person name="Halakuc P."/>
            <person name="Pipaliya S.V."/>
            <person name="Vacek V."/>
            <person name="Brzon O."/>
            <person name="Soukal P."/>
            <person name="Eme L."/>
            <person name="Dacks J.B."/>
            <person name="Karnkowska A."/>
            <person name="Elias M."/>
            <person name="Hampl V."/>
        </authorList>
    </citation>
    <scope>NUCLEOTIDE SEQUENCE</scope>
    <source>
        <strain evidence="2">RCP-MX</strain>
    </source>
</reference>
<dbReference type="InterPro" id="IPR000719">
    <property type="entry name" value="Prot_kinase_dom"/>
</dbReference>
<dbReference type="InterPro" id="IPR011009">
    <property type="entry name" value="Kinase-like_dom_sf"/>
</dbReference>
<keyword evidence="2" id="KW-0808">Transferase</keyword>
<dbReference type="SMART" id="SM00220">
    <property type="entry name" value="S_TKc"/>
    <property type="match status" value="1"/>
</dbReference>
<proteinExistence type="predicted"/>
<dbReference type="PROSITE" id="PS50011">
    <property type="entry name" value="PROTEIN_KINASE_DOM"/>
    <property type="match status" value="1"/>
</dbReference>